<protein>
    <submittedName>
        <fullName evidence="2">Uncharacterized protein</fullName>
    </submittedName>
</protein>
<keyword evidence="1" id="KW-0812">Transmembrane</keyword>
<keyword evidence="1" id="KW-1133">Transmembrane helix</keyword>
<evidence type="ECO:0000313" key="3">
    <source>
        <dbReference type="Proteomes" id="UP000225277"/>
    </source>
</evidence>
<sequence>MAFSETFKAVFIPAMIAVILYALLAFVIMPMHKRHRERYAQYMPLDSISRGTNSLRDRISSTITAWVVPRRHLVFDAADSRRGSASGDDFVYDGDELAGFDVDRTDRRVRGGDVEA</sequence>
<reference evidence="2 3" key="1">
    <citation type="submission" date="2016-03" db="EMBL/GenBank/DDBJ databases">
        <authorList>
            <person name="Ploux O."/>
        </authorList>
    </citation>
    <scope>NUCLEOTIDE SEQUENCE [LARGE SCALE GENOMIC DNA]</scope>
    <source>
        <strain evidence="2 3">URUG2</strain>
    </source>
</reference>
<dbReference type="RefSeq" id="XP_023625739.1">
    <property type="nucleotide sequence ID" value="XM_023769971.1"/>
</dbReference>
<keyword evidence="3" id="KW-1185">Reference proteome</keyword>
<keyword evidence="1" id="KW-0472">Membrane</keyword>
<dbReference type="EMBL" id="FJUY01000006">
    <property type="protein sequence ID" value="CZT18849.1"/>
    <property type="molecule type" value="Genomic_DNA"/>
</dbReference>
<evidence type="ECO:0000256" key="1">
    <source>
        <dbReference type="SAM" id="Phobius"/>
    </source>
</evidence>
<dbReference type="OrthoDB" id="5427070at2759"/>
<dbReference type="AlphaFoldDB" id="A0A2D3VB93"/>
<name>A0A2D3VB93_9PEZI</name>
<accession>A0A2D3VB93</accession>
<dbReference type="GeneID" id="35599865"/>
<evidence type="ECO:0000313" key="2">
    <source>
        <dbReference type="EMBL" id="CZT18849.1"/>
    </source>
</evidence>
<organism evidence="2 3">
    <name type="scientific">Ramularia collo-cygni</name>
    <dbReference type="NCBI Taxonomy" id="112498"/>
    <lineage>
        <taxon>Eukaryota</taxon>
        <taxon>Fungi</taxon>
        <taxon>Dikarya</taxon>
        <taxon>Ascomycota</taxon>
        <taxon>Pezizomycotina</taxon>
        <taxon>Dothideomycetes</taxon>
        <taxon>Dothideomycetidae</taxon>
        <taxon>Mycosphaerellales</taxon>
        <taxon>Mycosphaerellaceae</taxon>
        <taxon>Ramularia</taxon>
    </lineage>
</organism>
<gene>
    <name evidence="2" type="ORF">RCC_04694</name>
</gene>
<dbReference type="Proteomes" id="UP000225277">
    <property type="component" value="Unassembled WGS sequence"/>
</dbReference>
<dbReference type="STRING" id="112498.A0A2D3VB93"/>
<proteinExistence type="predicted"/>
<feature type="transmembrane region" description="Helical" evidence="1">
    <location>
        <begin position="6"/>
        <end position="28"/>
    </location>
</feature>